<dbReference type="AlphaFoldDB" id="A0A143HPR0"/>
<keyword evidence="6" id="KW-0963">Cytoplasm</keyword>
<accession>A0A143HPR0</accession>
<keyword evidence="4" id="KW-1015">Disulfide bond</keyword>
<evidence type="ECO:0000256" key="3">
    <source>
        <dbReference type="ARBA" id="ARBA00022982"/>
    </source>
</evidence>
<dbReference type="PRINTS" id="PR00160">
    <property type="entry name" value="GLUTAREDOXIN"/>
</dbReference>
<evidence type="ECO:0000256" key="1">
    <source>
        <dbReference type="ARBA" id="ARBA00007787"/>
    </source>
</evidence>
<dbReference type="STRING" id="252514.A3224_14910"/>
<protein>
    <recommendedName>
        <fullName evidence="6">Glutaredoxin</fullName>
    </recommendedName>
</protein>
<dbReference type="OrthoDB" id="9814618at2"/>
<dbReference type="GO" id="GO:0034599">
    <property type="term" value="P:cellular response to oxidative stress"/>
    <property type="evidence" value="ECO:0007669"/>
    <property type="project" value="TreeGrafter"/>
</dbReference>
<dbReference type="Proteomes" id="UP001209730">
    <property type="component" value="Unassembled WGS sequence"/>
</dbReference>
<dbReference type="PANTHER" id="PTHR45694:SF18">
    <property type="entry name" value="GLUTAREDOXIN-1-RELATED"/>
    <property type="match status" value="1"/>
</dbReference>
<dbReference type="InterPro" id="IPR002109">
    <property type="entry name" value="Glutaredoxin"/>
</dbReference>
<reference evidence="9" key="3">
    <citation type="submission" date="2022-11" db="EMBL/GenBank/DDBJ databases">
        <title>Chitin-degrading and fungicidal potential of chitinolytic bacterial strains from marine environment of the Pacific Ocean regions.</title>
        <authorList>
            <person name="Pentekhina I."/>
            <person name="Nedashkovskaya O."/>
            <person name="Seitkalieva A."/>
            <person name="Podvolotskaya A."/>
            <person name="Tekutyeva L."/>
            <person name="Balabanova L."/>
        </authorList>
    </citation>
    <scope>NUCLEOTIDE SEQUENCE</scope>
    <source>
        <strain evidence="9">KMM 6838</strain>
    </source>
</reference>
<evidence type="ECO:0000256" key="6">
    <source>
        <dbReference type="RuleBase" id="RU364065"/>
    </source>
</evidence>
<dbReference type="PROSITE" id="PS51354">
    <property type="entry name" value="GLUTAREDOXIN_2"/>
    <property type="match status" value="1"/>
</dbReference>
<dbReference type="GO" id="GO:0015038">
    <property type="term" value="F:glutathione disulfide oxidoreductase activity"/>
    <property type="evidence" value="ECO:0007669"/>
    <property type="project" value="UniProtKB-UniRule"/>
</dbReference>
<feature type="domain" description="Glutaredoxin" evidence="7">
    <location>
        <begin position="4"/>
        <end position="63"/>
    </location>
</feature>
<evidence type="ECO:0000256" key="4">
    <source>
        <dbReference type="ARBA" id="ARBA00023157"/>
    </source>
</evidence>
<organism evidence="8 10">
    <name type="scientific">Microbulbifer thermotolerans</name>
    <dbReference type="NCBI Taxonomy" id="252514"/>
    <lineage>
        <taxon>Bacteria</taxon>
        <taxon>Pseudomonadati</taxon>
        <taxon>Pseudomonadota</taxon>
        <taxon>Gammaproteobacteria</taxon>
        <taxon>Cellvibrionales</taxon>
        <taxon>Microbulbiferaceae</taxon>
        <taxon>Microbulbifer</taxon>
    </lineage>
</organism>
<dbReference type="SUPFAM" id="SSF52833">
    <property type="entry name" value="Thioredoxin-like"/>
    <property type="match status" value="1"/>
</dbReference>
<dbReference type="GO" id="GO:0005737">
    <property type="term" value="C:cytoplasm"/>
    <property type="evidence" value="ECO:0007669"/>
    <property type="project" value="TreeGrafter"/>
</dbReference>
<dbReference type="PROSITE" id="PS00195">
    <property type="entry name" value="GLUTAREDOXIN_1"/>
    <property type="match status" value="1"/>
</dbReference>
<comment type="similarity">
    <text evidence="1 6">Belongs to the glutaredoxin family.</text>
</comment>
<dbReference type="InterPro" id="IPR014025">
    <property type="entry name" value="Glutaredoxin_subgr"/>
</dbReference>
<proteinExistence type="inferred from homology"/>
<evidence type="ECO:0000256" key="5">
    <source>
        <dbReference type="ARBA" id="ARBA00023284"/>
    </source>
</evidence>
<dbReference type="Proteomes" id="UP000076077">
    <property type="component" value="Chromosome"/>
</dbReference>
<keyword evidence="10" id="KW-1185">Reference proteome</keyword>
<keyword evidence="5 6" id="KW-0676">Redox-active center</keyword>
<gene>
    <name evidence="9" type="primary">grxC</name>
    <name evidence="8" type="ORF">A3224_14910</name>
    <name evidence="9" type="ORF">OQJ68_15600</name>
</gene>
<dbReference type="InterPro" id="IPR011900">
    <property type="entry name" value="GRX_bact"/>
</dbReference>
<dbReference type="RefSeq" id="WP_067156421.1">
    <property type="nucleotide sequence ID" value="NZ_CP014864.1"/>
</dbReference>
<dbReference type="InterPro" id="IPR011767">
    <property type="entry name" value="GLR_AS"/>
</dbReference>
<dbReference type="GO" id="GO:0045454">
    <property type="term" value="P:cell redox homeostasis"/>
    <property type="evidence" value="ECO:0007669"/>
    <property type="project" value="InterPro"/>
</dbReference>
<dbReference type="PANTHER" id="PTHR45694">
    <property type="entry name" value="GLUTAREDOXIN 2"/>
    <property type="match status" value="1"/>
</dbReference>
<dbReference type="FunFam" id="3.40.30.10:FF:000018">
    <property type="entry name" value="Glutaredoxin"/>
    <property type="match status" value="1"/>
</dbReference>
<dbReference type="GeneID" id="76609321"/>
<dbReference type="Gene3D" id="3.40.30.10">
    <property type="entry name" value="Glutaredoxin"/>
    <property type="match status" value="1"/>
</dbReference>
<dbReference type="NCBIfam" id="TIGR02181">
    <property type="entry name" value="GRX_bact"/>
    <property type="match status" value="1"/>
</dbReference>
<name>A0A143HPR0_MICTH</name>
<sequence>MQDVVIYTTRFCPYCIAAKRLLDGKGVKYREISVDGNPQLRAEMAEKAGRRTVPQIWIGERHVGGCDDLIALSRSGELDKLLF</sequence>
<keyword evidence="2 6" id="KW-0813">Transport</keyword>
<dbReference type="CDD" id="cd03418">
    <property type="entry name" value="GRX_GRXb_1_3_like"/>
    <property type="match status" value="1"/>
</dbReference>
<dbReference type="EMBL" id="CP014864">
    <property type="protein sequence ID" value="AMX03703.1"/>
    <property type="molecule type" value="Genomic_DNA"/>
</dbReference>
<evidence type="ECO:0000256" key="2">
    <source>
        <dbReference type="ARBA" id="ARBA00022448"/>
    </source>
</evidence>
<dbReference type="KEGG" id="mthd:A3224_14910"/>
<evidence type="ECO:0000313" key="10">
    <source>
        <dbReference type="Proteomes" id="UP000076077"/>
    </source>
</evidence>
<reference evidence="10" key="1">
    <citation type="submission" date="2016-03" db="EMBL/GenBank/DDBJ databases">
        <authorList>
            <person name="Lee Y.-S."/>
            <person name="Choi Y.-L."/>
        </authorList>
    </citation>
    <scope>NUCLEOTIDE SEQUENCE [LARGE SCALE GENOMIC DNA]</scope>
    <source>
        <strain evidence="10">DAU221</strain>
    </source>
</reference>
<reference evidence="8" key="2">
    <citation type="submission" date="2016-03" db="EMBL/GenBank/DDBJ databases">
        <authorList>
            <person name="Ploux O."/>
        </authorList>
    </citation>
    <scope>NUCLEOTIDE SEQUENCE [LARGE SCALE GENOMIC DNA]</scope>
    <source>
        <strain evidence="8">DAU221</strain>
    </source>
</reference>
<evidence type="ECO:0000313" key="9">
    <source>
        <dbReference type="EMBL" id="MCX2803217.1"/>
    </source>
</evidence>
<comment type="function">
    <text evidence="6">Has a glutathione-disulfide oxidoreductase activity in the presence of NADPH and glutathione reductase. Reduces low molecular weight disulfides and proteins.</text>
</comment>
<evidence type="ECO:0000313" key="8">
    <source>
        <dbReference type="EMBL" id="AMX03703.1"/>
    </source>
</evidence>
<dbReference type="EMBL" id="JAPHQB010000037">
    <property type="protein sequence ID" value="MCX2803217.1"/>
    <property type="molecule type" value="Genomic_DNA"/>
</dbReference>
<keyword evidence="3 6" id="KW-0249">Electron transport</keyword>
<dbReference type="InterPro" id="IPR036249">
    <property type="entry name" value="Thioredoxin-like_sf"/>
</dbReference>
<dbReference type="Pfam" id="PF00462">
    <property type="entry name" value="Glutaredoxin"/>
    <property type="match status" value="1"/>
</dbReference>
<evidence type="ECO:0000259" key="7">
    <source>
        <dbReference type="Pfam" id="PF00462"/>
    </source>
</evidence>